<feature type="domain" description="Chorismate-utilising enzyme C-terminal" evidence="5">
    <location>
        <begin position="201"/>
        <end position="453"/>
    </location>
</feature>
<evidence type="ECO:0000259" key="5">
    <source>
        <dbReference type="Pfam" id="PF00425"/>
    </source>
</evidence>
<keyword evidence="3 4" id="KW-0413">Isomerase</keyword>
<evidence type="ECO:0000256" key="3">
    <source>
        <dbReference type="ARBA" id="ARBA00023235"/>
    </source>
</evidence>
<dbReference type="Pfam" id="PF00425">
    <property type="entry name" value="Chorismate_bind"/>
    <property type="match status" value="1"/>
</dbReference>
<feature type="active site" description="Proton acceptor" evidence="4">
    <location>
        <position position="221"/>
    </location>
</feature>
<organism evidence="6 7">
    <name type="scientific">Scopulibacillus darangshiensis</name>
    <dbReference type="NCBI Taxonomy" id="442528"/>
    <lineage>
        <taxon>Bacteria</taxon>
        <taxon>Bacillati</taxon>
        <taxon>Bacillota</taxon>
        <taxon>Bacilli</taxon>
        <taxon>Bacillales</taxon>
        <taxon>Sporolactobacillaceae</taxon>
        <taxon>Scopulibacillus</taxon>
    </lineage>
</organism>
<dbReference type="EMBL" id="SLXK01000008">
    <property type="protein sequence ID" value="TCP29842.1"/>
    <property type="molecule type" value="Genomic_DNA"/>
</dbReference>
<keyword evidence="7" id="KW-1185">Reference proteome</keyword>
<dbReference type="InterPro" id="IPR034681">
    <property type="entry name" value="MenF"/>
</dbReference>
<feature type="binding site" evidence="4">
    <location>
        <position position="314"/>
    </location>
    <ligand>
        <name>Mg(2+)</name>
        <dbReference type="ChEBI" id="CHEBI:18420"/>
    </ligand>
</feature>
<comment type="function">
    <text evidence="4">Catalyzes the conversion of chorismate to isochorismate.</text>
</comment>
<dbReference type="PANTHER" id="PTHR42839:SF1">
    <property type="entry name" value="ISOCHORISMATE SYNTHASE MENF"/>
    <property type="match status" value="1"/>
</dbReference>
<dbReference type="InterPro" id="IPR019999">
    <property type="entry name" value="Anth_synth_I-like"/>
</dbReference>
<feature type="active site" description="Proton donor" evidence="4">
    <location>
        <position position="270"/>
    </location>
</feature>
<dbReference type="PRINTS" id="PR00095">
    <property type="entry name" value="ANTSNTHASEI"/>
</dbReference>
<feature type="binding site" evidence="4">
    <location>
        <position position="449"/>
    </location>
    <ligand>
        <name>Mg(2+)</name>
        <dbReference type="ChEBI" id="CHEBI:18420"/>
    </ligand>
</feature>
<sequence>MAIIEQHQLLENLKEGIKKAQFLSESVLVSYSKQIEFIDPLVFYRNGEILYKGSRIYWSDVEDVTMVGLGSAVVQAYNGEERFEKIEEYWRKVITGAVIHREVDVKGTGPVCMGGFSFDPVQMKTRLWKDFPDANFTVPNWLLTVKGNQCFLSINASVNEHMDPCTIESQLIDLEMQLLKNNTIPTPSQGESLMVEENQINEWLAMVHKSIDAINKGEMEKVVLSRTTTVTANKTFDQSSVLLALQERQSDCYTFAFEKGTSTFVGSTPERLIKKAGGKFNTMCLAGTISRGQTAEEDQKLGETLLSDPKNRDEHQMVVTMISDAMGKVCDKIVKSDSPQIYKSKDVQHLYTPIKGETKRELSLLSVVKALHPTPAMGGVPTEKAIEAIRERETYERGWYSAPIGWFDEDGDGEFVVAIRSGLITKENAVLFSGCGIVADSDPQSEYLETKIKFTPMLTALGGGWE</sequence>
<dbReference type="AlphaFoldDB" id="A0A4R2P501"/>
<evidence type="ECO:0000256" key="2">
    <source>
        <dbReference type="ARBA" id="ARBA00005297"/>
    </source>
</evidence>
<name>A0A4R2P501_9BACL</name>
<proteinExistence type="inferred from homology"/>
<reference evidence="6 7" key="1">
    <citation type="submission" date="2019-03" db="EMBL/GenBank/DDBJ databases">
        <title>Genomic Encyclopedia of Type Strains, Phase IV (KMG-IV): sequencing the most valuable type-strain genomes for metagenomic binning, comparative biology and taxonomic classification.</title>
        <authorList>
            <person name="Goeker M."/>
        </authorList>
    </citation>
    <scope>NUCLEOTIDE SEQUENCE [LARGE SCALE GENOMIC DNA]</scope>
    <source>
        <strain evidence="6 7">DSM 19377</strain>
    </source>
</reference>
<dbReference type="UniPathway" id="UPA00079"/>
<keyword evidence="4" id="KW-0479">Metal-binding</keyword>
<evidence type="ECO:0000256" key="1">
    <source>
        <dbReference type="ARBA" id="ARBA00000799"/>
    </source>
</evidence>
<dbReference type="RefSeq" id="WP_132745465.1">
    <property type="nucleotide sequence ID" value="NZ_SLXK01000008.1"/>
</dbReference>
<gene>
    <name evidence="4" type="primary">menF</name>
    <name evidence="6" type="ORF">EV207_108136</name>
</gene>
<dbReference type="NCBIfam" id="TIGR00543">
    <property type="entry name" value="isochor_syn"/>
    <property type="match status" value="1"/>
</dbReference>
<dbReference type="GO" id="GO:0000287">
    <property type="term" value="F:magnesium ion binding"/>
    <property type="evidence" value="ECO:0007669"/>
    <property type="project" value="UniProtKB-UniRule"/>
</dbReference>
<comment type="catalytic activity">
    <reaction evidence="1 4">
        <text>chorismate = isochorismate</text>
        <dbReference type="Rhea" id="RHEA:18985"/>
        <dbReference type="ChEBI" id="CHEBI:29748"/>
        <dbReference type="ChEBI" id="CHEBI:29780"/>
        <dbReference type="EC" id="5.4.4.2"/>
    </reaction>
</comment>
<protein>
    <recommendedName>
        <fullName evidence="4">Isochorismate synthase MenF</fullName>
        <ecNumber evidence="4">5.4.4.2</ecNumber>
    </recommendedName>
    <alternativeName>
        <fullName evidence="4">Isochorismate mutase</fullName>
    </alternativeName>
</protein>
<dbReference type="GO" id="GO:0009234">
    <property type="term" value="P:menaquinone biosynthetic process"/>
    <property type="evidence" value="ECO:0007669"/>
    <property type="project" value="UniProtKB-UniRule"/>
</dbReference>
<accession>A0A4R2P501</accession>
<dbReference type="InterPro" id="IPR005801">
    <property type="entry name" value="ADC_synthase"/>
</dbReference>
<dbReference type="GO" id="GO:0009697">
    <property type="term" value="P:salicylic acid biosynthetic process"/>
    <property type="evidence" value="ECO:0007669"/>
    <property type="project" value="TreeGrafter"/>
</dbReference>
<comment type="caution">
    <text evidence="6">The sequence shown here is derived from an EMBL/GenBank/DDBJ whole genome shotgun (WGS) entry which is preliminary data.</text>
</comment>
<comment type="cofactor">
    <cofactor evidence="4">
        <name>Mg(2+)</name>
        <dbReference type="ChEBI" id="CHEBI:18420"/>
    </cofactor>
</comment>
<keyword evidence="4" id="KW-0460">Magnesium</keyword>
<comment type="pathway">
    <text evidence="4">Quinol/quinone metabolism; menaquinone biosynthesis.</text>
</comment>
<dbReference type="EC" id="5.4.4.2" evidence="4"/>
<keyword evidence="4" id="KW-0474">Menaquinone biosynthesis</keyword>
<evidence type="ECO:0000313" key="6">
    <source>
        <dbReference type="EMBL" id="TCP29842.1"/>
    </source>
</evidence>
<dbReference type="Proteomes" id="UP000295416">
    <property type="component" value="Unassembled WGS sequence"/>
</dbReference>
<evidence type="ECO:0000256" key="4">
    <source>
        <dbReference type="HAMAP-Rule" id="MF_01935"/>
    </source>
</evidence>
<comment type="similarity">
    <text evidence="2 4">Belongs to the isochorismate synthase family.</text>
</comment>
<dbReference type="UniPathway" id="UPA01057">
    <property type="reaction ID" value="UER00163"/>
</dbReference>
<dbReference type="HAMAP" id="MF_01935">
    <property type="entry name" value="MenF"/>
    <property type="match status" value="1"/>
</dbReference>
<evidence type="ECO:0000313" key="7">
    <source>
        <dbReference type="Proteomes" id="UP000295416"/>
    </source>
</evidence>
<comment type="pathway">
    <text evidence="4">Quinol/quinone metabolism; 1,4-dihydroxy-2-naphthoate biosynthesis; 1,4-dihydroxy-2-naphthoate from chorismate: step 1/7.</text>
</comment>
<dbReference type="InterPro" id="IPR004561">
    <property type="entry name" value="IsoChor_synthase"/>
</dbReference>
<dbReference type="PANTHER" id="PTHR42839">
    <property type="entry name" value="ISOCHORISMATE SYNTHASE ENTC"/>
    <property type="match status" value="1"/>
</dbReference>
<dbReference type="SUPFAM" id="SSF56322">
    <property type="entry name" value="ADC synthase"/>
    <property type="match status" value="1"/>
</dbReference>
<dbReference type="Gene3D" id="3.60.120.10">
    <property type="entry name" value="Anthranilate synthase"/>
    <property type="match status" value="1"/>
</dbReference>
<dbReference type="OrthoDB" id="9803598at2"/>
<dbReference type="InterPro" id="IPR015890">
    <property type="entry name" value="Chorismate_C"/>
</dbReference>
<dbReference type="GO" id="GO:0008909">
    <property type="term" value="F:isochorismate synthase activity"/>
    <property type="evidence" value="ECO:0007669"/>
    <property type="project" value="UniProtKB-UniRule"/>
</dbReference>